<dbReference type="InterPro" id="IPR050901">
    <property type="entry name" value="BP-dep_ABC_trans_perm"/>
</dbReference>
<accession>A0A450SN27</accession>
<dbReference type="GO" id="GO:0005886">
    <property type="term" value="C:plasma membrane"/>
    <property type="evidence" value="ECO:0007669"/>
    <property type="project" value="UniProtKB-SubCell"/>
</dbReference>
<dbReference type="PROSITE" id="PS50928">
    <property type="entry name" value="ABC_TM1"/>
    <property type="match status" value="1"/>
</dbReference>
<keyword evidence="5 8" id="KW-0812">Transmembrane</keyword>
<feature type="transmembrane region" description="Helical" evidence="8">
    <location>
        <begin position="136"/>
        <end position="158"/>
    </location>
</feature>
<evidence type="ECO:0000256" key="1">
    <source>
        <dbReference type="ARBA" id="ARBA00004651"/>
    </source>
</evidence>
<keyword evidence="3 8" id="KW-0813">Transport</keyword>
<evidence type="ECO:0000256" key="7">
    <source>
        <dbReference type="ARBA" id="ARBA00023136"/>
    </source>
</evidence>
<dbReference type="PANTHER" id="PTHR32243">
    <property type="entry name" value="MALTOSE TRANSPORT SYSTEM PERMEASE-RELATED"/>
    <property type="match status" value="1"/>
</dbReference>
<dbReference type="SUPFAM" id="SSF161098">
    <property type="entry name" value="MetI-like"/>
    <property type="match status" value="1"/>
</dbReference>
<reference evidence="10" key="1">
    <citation type="submission" date="2019-02" db="EMBL/GenBank/DDBJ databases">
        <authorList>
            <person name="Gruber-Vodicka R. H."/>
            <person name="Seah K. B. B."/>
        </authorList>
    </citation>
    <scope>NUCLEOTIDE SEQUENCE</scope>
    <source>
        <strain evidence="10">BECK_DK47</strain>
    </source>
</reference>
<keyword evidence="7 8" id="KW-0472">Membrane</keyword>
<evidence type="ECO:0000256" key="2">
    <source>
        <dbReference type="ARBA" id="ARBA00009047"/>
    </source>
</evidence>
<feature type="transmembrane region" description="Helical" evidence="8">
    <location>
        <begin position="179"/>
        <end position="204"/>
    </location>
</feature>
<keyword evidence="4" id="KW-1003">Cell membrane</keyword>
<name>A0A450SN27_9GAMM</name>
<evidence type="ECO:0000259" key="9">
    <source>
        <dbReference type="PROSITE" id="PS50928"/>
    </source>
</evidence>
<gene>
    <name evidence="10" type="ORF">BECKDK2373B_GA0170837_105116</name>
</gene>
<evidence type="ECO:0000256" key="5">
    <source>
        <dbReference type="ARBA" id="ARBA00022692"/>
    </source>
</evidence>
<comment type="subcellular location">
    <subcellularLocation>
        <location evidence="1 8">Cell membrane</location>
        <topology evidence="1 8">Multi-pass membrane protein</topology>
    </subcellularLocation>
</comment>
<protein>
    <submittedName>
        <fullName evidence="10">Carbohydrate ABC transporter membrane protein 2, CUT1 family</fullName>
    </submittedName>
</protein>
<feature type="transmembrane region" description="Helical" evidence="8">
    <location>
        <begin position="103"/>
        <end position="124"/>
    </location>
</feature>
<dbReference type="Pfam" id="PF00528">
    <property type="entry name" value="BPD_transp_1"/>
    <property type="match status" value="1"/>
</dbReference>
<proteinExistence type="inferred from homology"/>
<dbReference type="AlphaFoldDB" id="A0A450SN27"/>
<feature type="transmembrane region" description="Helical" evidence="8">
    <location>
        <begin position="235"/>
        <end position="261"/>
    </location>
</feature>
<dbReference type="EMBL" id="CAADEX010000051">
    <property type="protein sequence ID" value="VFJ55258.1"/>
    <property type="molecule type" value="Genomic_DNA"/>
</dbReference>
<dbReference type="InterPro" id="IPR035906">
    <property type="entry name" value="MetI-like_sf"/>
</dbReference>
<dbReference type="GO" id="GO:0055085">
    <property type="term" value="P:transmembrane transport"/>
    <property type="evidence" value="ECO:0007669"/>
    <property type="project" value="InterPro"/>
</dbReference>
<dbReference type="InterPro" id="IPR000515">
    <property type="entry name" value="MetI-like"/>
</dbReference>
<dbReference type="Gene3D" id="1.10.3720.10">
    <property type="entry name" value="MetI-like"/>
    <property type="match status" value="1"/>
</dbReference>
<feature type="transmembrane region" description="Helical" evidence="8">
    <location>
        <begin position="12"/>
        <end position="33"/>
    </location>
</feature>
<feature type="domain" description="ABC transmembrane type-1" evidence="9">
    <location>
        <begin position="68"/>
        <end position="257"/>
    </location>
</feature>
<evidence type="ECO:0000313" key="10">
    <source>
        <dbReference type="EMBL" id="VFJ55258.1"/>
    </source>
</evidence>
<keyword evidence="6 8" id="KW-1133">Transmembrane helix</keyword>
<evidence type="ECO:0000256" key="6">
    <source>
        <dbReference type="ARBA" id="ARBA00022989"/>
    </source>
</evidence>
<evidence type="ECO:0000256" key="4">
    <source>
        <dbReference type="ARBA" id="ARBA00022475"/>
    </source>
</evidence>
<comment type="similarity">
    <text evidence="2">Belongs to the binding-protein-dependent transport system permease family. MalFG subfamily.</text>
</comment>
<evidence type="ECO:0000256" key="3">
    <source>
        <dbReference type="ARBA" id="ARBA00022448"/>
    </source>
</evidence>
<evidence type="ECO:0000256" key="8">
    <source>
        <dbReference type="RuleBase" id="RU363032"/>
    </source>
</evidence>
<sequence>MKALAIRLADRVGIVAIVAIFVLPWLWMASLAFKSRSEIFRLPPQLLFPVTGDNFYIAFLTKGFDADLANTFVVAGMSASIAMLVGVPAAFAISRSAKKLDQIFFFVLTTRMLPPIAIVLPLFLVLSDIGLVKSVWGIVLVHSAANVSLVVLLMRSFFDRIPLEVDEAAQIDGASIREVLIGNVIPLAVGGVVLTGFVAFLLSWNEFFFASVLTTVENRTLTVAVPGLVTPHGTYWGQVAAVGTVATIPSLIGLWLLWMFVAHRKSA</sequence>
<feature type="transmembrane region" description="Helical" evidence="8">
    <location>
        <begin position="68"/>
        <end position="91"/>
    </location>
</feature>
<organism evidence="10">
    <name type="scientific">Candidatus Kentrum sp. DK</name>
    <dbReference type="NCBI Taxonomy" id="2126562"/>
    <lineage>
        <taxon>Bacteria</taxon>
        <taxon>Pseudomonadati</taxon>
        <taxon>Pseudomonadota</taxon>
        <taxon>Gammaproteobacteria</taxon>
        <taxon>Candidatus Kentrum</taxon>
    </lineage>
</organism>
<dbReference type="CDD" id="cd06261">
    <property type="entry name" value="TM_PBP2"/>
    <property type="match status" value="1"/>
</dbReference>
<dbReference type="PANTHER" id="PTHR32243:SF52">
    <property type="entry name" value="ABC TRANSPORTER PERMEASE PROTEIN"/>
    <property type="match status" value="1"/>
</dbReference>